<dbReference type="FunFam" id="1.10.760.10:FF:000031">
    <property type="entry name" value="Di-heme cytochrome C peroxidase"/>
    <property type="match status" value="1"/>
</dbReference>
<keyword evidence="16" id="KW-0575">Peroxidase</keyword>
<feature type="binding site" description="axial binding residue" evidence="14">
    <location>
        <position position="136"/>
    </location>
    <ligand>
        <name>heme c</name>
        <dbReference type="ChEBI" id="CHEBI:61717"/>
        <label>1</label>
    </ligand>
    <ligandPart>
        <name>Fe</name>
        <dbReference type="ChEBI" id="CHEBI:18248"/>
    </ligandPart>
</feature>
<feature type="domain" description="Cytochrome c" evidence="15">
    <location>
        <begin position="262"/>
        <end position="383"/>
    </location>
</feature>
<dbReference type="GO" id="GO:0042597">
    <property type="term" value="C:periplasmic space"/>
    <property type="evidence" value="ECO:0007669"/>
    <property type="project" value="UniProtKB-SubCell"/>
</dbReference>
<evidence type="ECO:0000256" key="9">
    <source>
        <dbReference type="ARBA" id="ARBA00023002"/>
    </source>
</evidence>
<keyword evidence="3" id="KW-0813">Transport</keyword>
<dbReference type="FunFam" id="1.10.760.10:FF:000019">
    <property type="entry name" value="Di-heme cytochrome C peroxidase"/>
    <property type="match status" value="1"/>
</dbReference>
<evidence type="ECO:0000313" key="17">
    <source>
        <dbReference type="Proteomes" id="UP000199184"/>
    </source>
</evidence>
<feature type="domain" description="Cytochrome c" evidence="15">
    <location>
        <begin position="110"/>
        <end position="218"/>
    </location>
</feature>
<dbReference type="SUPFAM" id="SSF46626">
    <property type="entry name" value="Cytochrome c"/>
    <property type="match status" value="2"/>
</dbReference>
<dbReference type="GO" id="GO:0004130">
    <property type="term" value="F:cytochrome-c peroxidase activity"/>
    <property type="evidence" value="ECO:0007669"/>
    <property type="project" value="TreeGrafter"/>
</dbReference>
<organism evidence="16 17">
    <name type="scientific">Bradyrhizobium shewense</name>
    <dbReference type="NCBI Taxonomy" id="1761772"/>
    <lineage>
        <taxon>Bacteria</taxon>
        <taxon>Pseudomonadati</taxon>
        <taxon>Pseudomonadota</taxon>
        <taxon>Alphaproteobacteria</taxon>
        <taxon>Hyphomicrobiales</taxon>
        <taxon>Nitrobacteraceae</taxon>
        <taxon>Bradyrhizobium</taxon>
    </lineage>
</organism>
<feature type="binding site" description="covalent" evidence="13">
    <location>
        <position position="132"/>
    </location>
    <ligand>
        <name>heme c</name>
        <dbReference type="ChEBI" id="CHEBI:61717"/>
        <label>1</label>
    </ligand>
</feature>
<dbReference type="PIRSF" id="PIRSF000294">
    <property type="entry name" value="Cytochrome-c_peroxidase"/>
    <property type="match status" value="1"/>
</dbReference>
<dbReference type="GO" id="GO:0046872">
    <property type="term" value="F:metal ion binding"/>
    <property type="evidence" value="ECO:0007669"/>
    <property type="project" value="UniProtKB-KW"/>
</dbReference>
<dbReference type="Pfam" id="PF00034">
    <property type="entry name" value="Cytochrom_C"/>
    <property type="match status" value="1"/>
</dbReference>
<evidence type="ECO:0000313" key="16">
    <source>
        <dbReference type="EMBL" id="SCB31945.1"/>
    </source>
</evidence>
<keyword evidence="7" id="KW-0574">Periplasm</keyword>
<accession>A0A1C3VWD0</accession>
<feature type="binding site" description="axial binding residue" evidence="14">
    <location>
        <position position="281"/>
    </location>
    <ligand>
        <name>heme c</name>
        <dbReference type="ChEBI" id="CHEBI:61717"/>
        <label>2</label>
    </ligand>
    <ligandPart>
        <name>Fe</name>
        <dbReference type="ChEBI" id="CHEBI:18248"/>
    </ligandPart>
</feature>
<dbReference type="InterPro" id="IPR009056">
    <property type="entry name" value="Cyt_c-like_dom"/>
</dbReference>
<evidence type="ECO:0000256" key="11">
    <source>
        <dbReference type="ARBA" id="ARBA00058991"/>
    </source>
</evidence>
<evidence type="ECO:0000256" key="3">
    <source>
        <dbReference type="ARBA" id="ARBA00022448"/>
    </source>
</evidence>
<dbReference type="InterPro" id="IPR026259">
    <property type="entry name" value="MauG/Cytc_peroxidase"/>
</dbReference>
<evidence type="ECO:0000256" key="13">
    <source>
        <dbReference type="PIRSR" id="PIRSR000294-1"/>
    </source>
</evidence>
<dbReference type="PROSITE" id="PS51007">
    <property type="entry name" value="CYTC"/>
    <property type="match status" value="2"/>
</dbReference>
<reference evidence="17" key="1">
    <citation type="submission" date="2016-08" db="EMBL/GenBank/DDBJ databases">
        <authorList>
            <person name="Varghese N."/>
            <person name="Submissions Spin"/>
        </authorList>
    </citation>
    <scope>NUCLEOTIDE SEQUENCE [LARGE SCALE GENOMIC DNA]</scope>
    <source>
        <strain evidence="17">ERR11</strain>
    </source>
</reference>
<comment type="function">
    <text evidence="11">Involved in methylamine metabolism. Essential for the maturation of the beta subunit of MADH, presumably via a step in the biosynthesis of tryptophan tryptophylquinone (TTQ), the cofactor of MADH.</text>
</comment>
<keyword evidence="5 14" id="KW-0479">Metal-binding</keyword>
<keyword evidence="6" id="KW-0732">Signal</keyword>
<evidence type="ECO:0000256" key="12">
    <source>
        <dbReference type="ARBA" id="ARBA00073576"/>
    </source>
</evidence>
<keyword evidence="17" id="KW-1185">Reference proteome</keyword>
<dbReference type="GO" id="GO:0020037">
    <property type="term" value="F:heme binding"/>
    <property type="evidence" value="ECO:0007669"/>
    <property type="project" value="InterPro"/>
</dbReference>
<dbReference type="Proteomes" id="UP000199184">
    <property type="component" value="Unassembled WGS sequence"/>
</dbReference>
<dbReference type="PANTHER" id="PTHR30600:SF13">
    <property type="entry name" value="METHYLAMINE UTILIZATION PROTEIN"/>
    <property type="match status" value="1"/>
</dbReference>
<evidence type="ECO:0000256" key="8">
    <source>
        <dbReference type="ARBA" id="ARBA00022982"/>
    </source>
</evidence>
<dbReference type="AlphaFoldDB" id="A0A1C3VWD0"/>
<sequence length="396" mass="43030">MKFIEGVARIHCTSCWLAPSHGAQRCSEADFLNRQQLLLRGFPGLPYRKRYVVEEPMRLWVCLALLAALFPLGQPVAAVAAEKSADATEWASYRRPAAIPFPDRNPYSVPKAALGERLFFDALLSKSRTRSCATCHNPSLSWGDGLARAIGEDPRGLPLRAPTLIDVAFTEPLGWDGKFKSLEAVTFGPITGPANMNLTESELIARLSAIPAYTDAFAAAFGDGAITRPRIEAALATFERTIVAGEAPFDRWIMGDASAVSAAAKRGFQIFNGKARCSNCHAGPSLTDGSFHDIGIAKNDDVGRGRLFPTSQKLRYAFKTPTLRDVARRAPYMHDGSVATLEEVIELYDKGGVDRPSRSPSLKPLSLTESEKADLIAFLQTLTASSTDATFPRLAR</sequence>
<dbReference type="EMBL" id="FMAI01000005">
    <property type="protein sequence ID" value="SCB31945.1"/>
    <property type="molecule type" value="Genomic_DNA"/>
</dbReference>
<dbReference type="InterPro" id="IPR051395">
    <property type="entry name" value="Cytochrome_c_Peroxidase/MauG"/>
</dbReference>
<feature type="binding site" description="covalent" evidence="13">
    <location>
        <position position="280"/>
    </location>
    <ligand>
        <name>heme c</name>
        <dbReference type="ChEBI" id="CHEBI:61717"/>
        <label>2</label>
    </ligand>
</feature>
<feature type="binding site" description="covalent" evidence="13">
    <location>
        <position position="135"/>
    </location>
    <ligand>
        <name>heme c</name>
        <dbReference type="ChEBI" id="CHEBI:61717"/>
        <label>1</label>
    </ligand>
</feature>
<keyword evidence="10 14" id="KW-0408">Iron</keyword>
<evidence type="ECO:0000256" key="10">
    <source>
        <dbReference type="ARBA" id="ARBA00023004"/>
    </source>
</evidence>
<dbReference type="PANTHER" id="PTHR30600">
    <property type="entry name" value="CYTOCHROME C PEROXIDASE-RELATED"/>
    <property type="match status" value="1"/>
</dbReference>
<comment type="cofactor">
    <cofactor evidence="13">
        <name>heme</name>
        <dbReference type="ChEBI" id="CHEBI:30413"/>
    </cofactor>
    <text evidence="13">Binds 2 heme groups.</text>
</comment>
<protein>
    <recommendedName>
        <fullName evidence="12">Methylamine utilization protein MauG</fullName>
    </recommendedName>
</protein>
<dbReference type="Gene3D" id="1.10.760.10">
    <property type="entry name" value="Cytochrome c-like domain"/>
    <property type="match status" value="2"/>
</dbReference>
<evidence type="ECO:0000256" key="14">
    <source>
        <dbReference type="PIRSR" id="PIRSR000294-2"/>
    </source>
</evidence>
<keyword evidence="4 13" id="KW-0349">Heme</keyword>
<keyword evidence="8" id="KW-0249">Electron transport</keyword>
<evidence type="ECO:0000256" key="6">
    <source>
        <dbReference type="ARBA" id="ARBA00022729"/>
    </source>
</evidence>
<gene>
    <name evidence="16" type="ORF">GA0061098_1005346</name>
</gene>
<evidence type="ECO:0000256" key="4">
    <source>
        <dbReference type="ARBA" id="ARBA00022617"/>
    </source>
</evidence>
<dbReference type="GO" id="GO:0009055">
    <property type="term" value="F:electron transfer activity"/>
    <property type="evidence" value="ECO:0007669"/>
    <property type="project" value="InterPro"/>
</dbReference>
<feature type="binding site" description="covalent" evidence="13">
    <location>
        <position position="277"/>
    </location>
    <ligand>
        <name>heme c</name>
        <dbReference type="ChEBI" id="CHEBI:61717"/>
        <label>2</label>
    </ligand>
</feature>
<comment type="subcellular location">
    <subcellularLocation>
        <location evidence="1">Periplasm</location>
    </subcellularLocation>
</comment>
<comment type="PTM">
    <text evidence="13">Binds 2 heme groups per subunit.</text>
</comment>
<dbReference type="Pfam" id="PF03150">
    <property type="entry name" value="CCP_MauG"/>
    <property type="match status" value="1"/>
</dbReference>
<keyword evidence="9" id="KW-0560">Oxidoreductase</keyword>
<proteinExistence type="predicted"/>
<comment type="pathway">
    <text evidence="2">One-carbon metabolism; methylamine degradation.</text>
</comment>
<evidence type="ECO:0000256" key="2">
    <source>
        <dbReference type="ARBA" id="ARBA00004856"/>
    </source>
</evidence>
<evidence type="ECO:0000256" key="7">
    <source>
        <dbReference type="ARBA" id="ARBA00022764"/>
    </source>
</evidence>
<evidence type="ECO:0000256" key="5">
    <source>
        <dbReference type="ARBA" id="ARBA00022723"/>
    </source>
</evidence>
<dbReference type="InterPro" id="IPR036909">
    <property type="entry name" value="Cyt_c-like_dom_sf"/>
</dbReference>
<name>A0A1C3VWD0_9BRAD</name>
<dbReference type="InterPro" id="IPR004852">
    <property type="entry name" value="Di-haem_cyt_c_peroxidsae"/>
</dbReference>
<evidence type="ECO:0000256" key="1">
    <source>
        <dbReference type="ARBA" id="ARBA00004418"/>
    </source>
</evidence>
<evidence type="ECO:0000259" key="15">
    <source>
        <dbReference type="PROSITE" id="PS51007"/>
    </source>
</evidence>